<sequence>MSAILTDLWNIAKEGYNKIKKVINNTNVESMVKEAMQIDSLLYQCVNGWFVEGKSPSKLMKIPQLGTVTEELSEIFRENASLLRTRLLNICEDFKDLFFFWWDLDNNFSEKKKELMTKYGREMAESKLKEPSQVEKYEIELDTDIDQIVGNYKDNMKHLGITVFSRVLLTSSVISAAVAIGVSIAWLTGTMALCSAIWIPVGIFVGVTGLYVFINKISDTKKGEDADQEKRRKYWMKKAGLKTESKESNESKEWENATNFIFYLMNVIFNIR</sequence>
<feature type="transmembrane region" description="Helical" evidence="1">
    <location>
        <begin position="195"/>
        <end position="214"/>
    </location>
</feature>
<keyword evidence="3" id="KW-1185">Reference proteome</keyword>
<keyword evidence="1" id="KW-0472">Membrane</keyword>
<accession>A0AAV2QLM1</accession>
<keyword evidence="1" id="KW-0812">Transmembrane</keyword>
<feature type="transmembrane region" description="Helical" evidence="1">
    <location>
        <begin position="163"/>
        <end position="189"/>
    </location>
</feature>
<gene>
    <name evidence="2" type="ORF">MNOR_LOCUS14514</name>
</gene>
<reference evidence="2 3" key="1">
    <citation type="submission" date="2024-05" db="EMBL/GenBank/DDBJ databases">
        <authorList>
            <person name="Wallberg A."/>
        </authorList>
    </citation>
    <scope>NUCLEOTIDE SEQUENCE [LARGE SCALE GENOMIC DNA]</scope>
</reference>
<name>A0AAV2QLM1_MEGNR</name>
<proteinExistence type="predicted"/>
<evidence type="ECO:0000313" key="2">
    <source>
        <dbReference type="EMBL" id="CAL4092082.1"/>
    </source>
</evidence>
<dbReference type="Proteomes" id="UP001497623">
    <property type="component" value="Unassembled WGS sequence"/>
</dbReference>
<comment type="caution">
    <text evidence="2">The sequence shown here is derived from an EMBL/GenBank/DDBJ whole genome shotgun (WGS) entry which is preliminary data.</text>
</comment>
<dbReference type="EMBL" id="CAXKWB010008717">
    <property type="protein sequence ID" value="CAL4092082.1"/>
    <property type="molecule type" value="Genomic_DNA"/>
</dbReference>
<keyword evidence="1" id="KW-1133">Transmembrane helix</keyword>
<protein>
    <submittedName>
        <fullName evidence="2">Uncharacterized protein</fullName>
    </submittedName>
</protein>
<dbReference type="AlphaFoldDB" id="A0AAV2QLM1"/>
<evidence type="ECO:0000313" key="3">
    <source>
        <dbReference type="Proteomes" id="UP001497623"/>
    </source>
</evidence>
<organism evidence="2 3">
    <name type="scientific">Meganyctiphanes norvegica</name>
    <name type="common">Northern krill</name>
    <name type="synonym">Thysanopoda norvegica</name>
    <dbReference type="NCBI Taxonomy" id="48144"/>
    <lineage>
        <taxon>Eukaryota</taxon>
        <taxon>Metazoa</taxon>
        <taxon>Ecdysozoa</taxon>
        <taxon>Arthropoda</taxon>
        <taxon>Crustacea</taxon>
        <taxon>Multicrustacea</taxon>
        <taxon>Malacostraca</taxon>
        <taxon>Eumalacostraca</taxon>
        <taxon>Eucarida</taxon>
        <taxon>Euphausiacea</taxon>
        <taxon>Euphausiidae</taxon>
        <taxon>Meganyctiphanes</taxon>
    </lineage>
</organism>
<evidence type="ECO:0000256" key="1">
    <source>
        <dbReference type="SAM" id="Phobius"/>
    </source>
</evidence>